<dbReference type="SUPFAM" id="SSF52156">
    <property type="entry name" value="Initiation factor IF2/eIF5b, domain 3"/>
    <property type="match status" value="1"/>
</dbReference>
<dbReference type="Pfam" id="PF00009">
    <property type="entry name" value="GTP_EFTU"/>
    <property type="match status" value="1"/>
</dbReference>
<evidence type="ECO:0000256" key="9">
    <source>
        <dbReference type="SAM" id="MobiDB-lite"/>
    </source>
</evidence>
<dbReference type="InterPro" id="IPR015760">
    <property type="entry name" value="TIF_IF2"/>
</dbReference>
<keyword evidence="4 7" id="KW-0547">Nucleotide-binding</keyword>
<comment type="similarity">
    <text evidence="1 7 8">Belongs to the TRAFAC class translation factor GTPase superfamily. Classic translation factor GTPase family. IF-2 subfamily.</text>
</comment>
<protein>
    <recommendedName>
        <fullName evidence="2 7">Translation initiation factor IF-2</fullName>
    </recommendedName>
</protein>
<feature type="binding site" evidence="7">
    <location>
        <begin position="224"/>
        <end position="228"/>
    </location>
    <ligand>
        <name>GTP</name>
        <dbReference type="ChEBI" id="CHEBI:37565"/>
    </ligand>
</feature>
<dbReference type="GO" id="GO:0005829">
    <property type="term" value="C:cytosol"/>
    <property type="evidence" value="ECO:0007669"/>
    <property type="project" value="TreeGrafter"/>
</dbReference>
<keyword evidence="7" id="KW-0963">Cytoplasm</keyword>
<dbReference type="PROSITE" id="PS51722">
    <property type="entry name" value="G_TR_2"/>
    <property type="match status" value="1"/>
</dbReference>
<dbReference type="InterPro" id="IPR027417">
    <property type="entry name" value="P-loop_NTPase"/>
</dbReference>
<dbReference type="InterPro" id="IPR005225">
    <property type="entry name" value="Small_GTP-bd"/>
</dbReference>
<evidence type="ECO:0000256" key="4">
    <source>
        <dbReference type="ARBA" id="ARBA00022741"/>
    </source>
</evidence>
<comment type="subcellular location">
    <subcellularLocation>
        <location evidence="7">Cytoplasm</location>
    </subcellularLocation>
</comment>
<dbReference type="InterPro" id="IPR000795">
    <property type="entry name" value="T_Tr_GTP-bd_dom"/>
</dbReference>
<dbReference type="InterPro" id="IPR036925">
    <property type="entry name" value="TIF_IF2_dom3_sf"/>
</dbReference>
<organism evidence="11 12">
    <name type="scientific">Candidatus Uhrbacteria bacterium GW2011_GWF2_44_350</name>
    <dbReference type="NCBI Taxonomy" id="1619000"/>
    <lineage>
        <taxon>Bacteria</taxon>
        <taxon>Candidatus Uhriibacteriota</taxon>
    </lineage>
</organism>
<dbReference type="Proteomes" id="UP000034154">
    <property type="component" value="Unassembled WGS sequence"/>
</dbReference>
<evidence type="ECO:0000313" key="11">
    <source>
        <dbReference type="EMBL" id="KKT68443.1"/>
    </source>
</evidence>
<dbReference type="GO" id="GO:0003743">
    <property type="term" value="F:translation initiation factor activity"/>
    <property type="evidence" value="ECO:0007669"/>
    <property type="project" value="UniProtKB-UniRule"/>
</dbReference>
<dbReference type="EMBL" id="LCJB01000077">
    <property type="protein sequence ID" value="KKT68443.1"/>
    <property type="molecule type" value="Genomic_DNA"/>
</dbReference>
<proteinExistence type="inferred from homology"/>
<dbReference type="CDD" id="cd03702">
    <property type="entry name" value="IF2_mtIF2_II"/>
    <property type="match status" value="1"/>
</dbReference>
<evidence type="ECO:0000256" key="8">
    <source>
        <dbReference type="RuleBase" id="RU000644"/>
    </source>
</evidence>
<keyword evidence="6 7" id="KW-0342">GTP-binding</keyword>
<dbReference type="PATRIC" id="fig|1619000.3.peg.988"/>
<dbReference type="InterPro" id="IPR009000">
    <property type="entry name" value="Transl_B-barrel_sf"/>
</dbReference>
<dbReference type="Gene3D" id="3.40.50.10050">
    <property type="entry name" value="Translation initiation factor IF- 2, domain 3"/>
    <property type="match status" value="1"/>
</dbReference>
<gene>
    <name evidence="7" type="primary">infB</name>
    <name evidence="11" type="ORF">UW63_C0077G0004</name>
</gene>
<feature type="region of interest" description="Disordered" evidence="9">
    <location>
        <begin position="57"/>
        <end position="77"/>
    </location>
</feature>
<name>A0A0G1JAQ7_9BACT</name>
<dbReference type="CDD" id="cd01887">
    <property type="entry name" value="IF2_eIF5B"/>
    <property type="match status" value="1"/>
</dbReference>
<feature type="region of interest" description="G-domain" evidence="7">
    <location>
        <begin position="172"/>
        <end position="320"/>
    </location>
</feature>
<dbReference type="Pfam" id="PF11987">
    <property type="entry name" value="IF-2"/>
    <property type="match status" value="1"/>
</dbReference>
<dbReference type="FunFam" id="3.40.50.300:FF:000019">
    <property type="entry name" value="Translation initiation factor IF-2"/>
    <property type="match status" value="1"/>
</dbReference>
<dbReference type="InterPro" id="IPR044145">
    <property type="entry name" value="IF2_II"/>
</dbReference>
<comment type="function">
    <text evidence="7 8">One of the essential components for the initiation of protein synthesis. Protects formylmethionyl-tRNA from spontaneous hydrolysis and promotes its binding to the 30S ribosomal subunits. Also involved in the hydrolysis of GTP during the formation of the 70S ribosomal complex.</text>
</comment>
<dbReference type="SUPFAM" id="SSF50447">
    <property type="entry name" value="Translation proteins"/>
    <property type="match status" value="2"/>
</dbReference>
<sequence>MNISELARRLNVLPEDLRAKLPELGFSIGTHAIKVDDRVAGQIQSAWAELKRRQRLQEKMESQKAEQERREKRVDEEQKPITLPSVITVRDFASCLQLPVPRVMQELMRSGIFASLNERLDFDTASIIAEDLGFKANLEEKKAGEEINHEADKRLSEVISQEKEETLRARPPVVVVMGHVDHGKTKILDAIRKTNVMESEAGGITQHIGAYQVERKGRLLTFIDTPGHEAFTVMRSRGAKVADIAILVVAADDGVQPQTKEAVNIIQSSHLPFVVALNKIDKADANQERVKGQLAELNLIPEDWGGKTVIAPVSAKAGTGIDGLLDVLILTAELNDKIIRANPNRPAIGTVIESHVDPGEGPAATVLVQAGTLKLGDGLGVVDTFFGRVRAMRDWRGESIQEAPPSMPVKIVGLKYAPAVGDVIEVPVDTMALKKLKVKPMRAVEEVASIKHTTPVEGEEGSRQTRKVILRADVLGSLEAILGMFDTVQHPEVGIEVVGKGLGHINESDILNAEATGAVVIGFNARPTTTAEELAREKEVEIREYSIIYKLFEDLLVDLQKLLPSETVITEIGKAEVLANFKKLDNGWVVGLRVKDGKVKPKAKIRIWRGEEIVGEGEILTVQIGRSEAKDAKAGQECGVGYKSKTKAELGDIFEFYTEETKGRLLEIKGIRAR</sequence>
<evidence type="ECO:0000256" key="2">
    <source>
        <dbReference type="ARBA" id="ARBA00020675"/>
    </source>
</evidence>
<reference evidence="11 12" key="1">
    <citation type="journal article" date="2015" name="Nature">
        <title>rRNA introns, odd ribosomes, and small enigmatic genomes across a large radiation of phyla.</title>
        <authorList>
            <person name="Brown C.T."/>
            <person name="Hug L.A."/>
            <person name="Thomas B.C."/>
            <person name="Sharon I."/>
            <person name="Castelle C.J."/>
            <person name="Singh A."/>
            <person name="Wilkins M.J."/>
            <person name="Williams K.H."/>
            <person name="Banfield J.F."/>
        </authorList>
    </citation>
    <scope>NUCLEOTIDE SEQUENCE [LARGE SCALE GENOMIC DNA]</scope>
</reference>
<dbReference type="InterPro" id="IPR053905">
    <property type="entry name" value="EF-G-like_DII"/>
</dbReference>
<dbReference type="Pfam" id="PF04760">
    <property type="entry name" value="IF2_N"/>
    <property type="match status" value="1"/>
</dbReference>
<dbReference type="PANTHER" id="PTHR43381">
    <property type="entry name" value="TRANSLATION INITIATION FACTOR IF-2-RELATED"/>
    <property type="match status" value="1"/>
</dbReference>
<feature type="domain" description="Tr-type G" evidence="10">
    <location>
        <begin position="169"/>
        <end position="337"/>
    </location>
</feature>
<dbReference type="GO" id="GO:0003924">
    <property type="term" value="F:GTPase activity"/>
    <property type="evidence" value="ECO:0007669"/>
    <property type="project" value="UniProtKB-UniRule"/>
</dbReference>
<dbReference type="InterPro" id="IPR000178">
    <property type="entry name" value="TF_IF2_bacterial-like"/>
</dbReference>
<dbReference type="AlphaFoldDB" id="A0A0G1JAQ7"/>
<keyword evidence="5 7" id="KW-0648">Protein biosynthesis</keyword>
<evidence type="ECO:0000313" key="12">
    <source>
        <dbReference type="Proteomes" id="UP000034154"/>
    </source>
</evidence>
<keyword evidence="3 7" id="KW-0396">Initiation factor</keyword>
<evidence type="ECO:0000256" key="1">
    <source>
        <dbReference type="ARBA" id="ARBA00007733"/>
    </source>
</evidence>
<evidence type="ECO:0000256" key="7">
    <source>
        <dbReference type="HAMAP-Rule" id="MF_00100"/>
    </source>
</evidence>
<comment type="caution">
    <text evidence="11">The sequence shown here is derived from an EMBL/GenBank/DDBJ whole genome shotgun (WGS) entry which is preliminary data.</text>
</comment>
<dbReference type="Gene3D" id="3.40.50.300">
    <property type="entry name" value="P-loop containing nucleotide triphosphate hydrolases"/>
    <property type="match status" value="1"/>
</dbReference>
<accession>A0A0G1JAQ7</accession>
<dbReference type="NCBIfam" id="TIGR00487">
    <property type="entry name" value="IF-2"/>
    <property type="match status" value="1"/>
</dbReference>
<dbReference type="InterPro" id="IPR006847">
    <property type="entry name" value="IF2_N"/>
</dbReference>
<dbReference type="Pfam" id="PF22042">
    <property type="entry name" value="EF-G_D2"/>
    <property type="match status" value="1"/>
</dbReference>
<evidence type="ECO:0000256" key="3">
    <source>
        <dbReference type="ARBA" id="ARBA00022540"/>
    </source>
</evidence>
<dbReference type="PANTHER" id="PTHR43381:SF5">
    <property type="entry name" value="TR-TYPE G DOMAIN-CONTAINING PROTEIN"/>
    <property type="match status" value="1"/>
</dbReference>
<dbReference type="FunFam" id="3.40.50.10050:FF:000001">
    <property type="entry name" value="Translation initiation factor IF-2"/>
    <property type="match status" value="1"/>
</dbReference>
<dbReference type="NCBIfam" id="TIGR00231">
    <property type="entry name" value="small_GTP"/>
    <property type="match status" value="1"/>
</dbReference>
<evidence type="ECO:0000256" key="5">
    <source>
        <dbReference type="ARBA" id="ARBA00022917"/>
    </source>
</evidence>
<evidence type="ECO:0000256" key="6">
    <source>
        <dbReference type="ARBA" id="ARBA00023134"/>
    </source>
</evidence>
<dbReference type="Gene3D" id="2.40.30.10">
    <property type="entry name" value="Translation factors"/>
    <property type="match status" value="2"/>
</dbReference>
<feature type="binding site" evidence="7">
    <location>
        <begin position="178"/>
        <end position="185"/>
    </location>
    <ligand>
        <name>GTP</name>
        <dbReference type="ChEBI" id="CHEBI:37565"/>
    </ligand>
</feature>
<dbReference type="GO" id="GO:0005525">
    <property type="term" value="F:GTP binding"/>
    <property type="evidence" value="ECO:0007669"/>
    <property type="project" value="UniProtKB-KW"/>
</dbReference>
<evidence type="ECO:0000259" key="10">
    <source>
        <dbReference type="PROSITE" id="PS51722"/>
    </source>
</evidence>
<dbReference type="SUPFAM" id="SSF52540">
    <property type="entry name" value="P-loop containing nucleoside triphosphate hydrolases"/>
    <property type="match status" value="1"/>
</dbReference>
<feature type="binding site" evidence="7">
    <location>
        <begin position="278"/>
        <end position="281"/>
    </location>
    <ligand>
        <name>GTP</name>
        <dbReference type="ChEBI" id="CHEBI:37565"/>
    </ligand>
</feature>
<dbReference type="HAMAP" id="MF_00100_B">
    <property type="entry name" value="IF_2_B"/>
    <property type="match status" value="1"/>
</dbReference>
<dbReference type="InterPro" id="IPR023115">
    <property type="entry name" value="TIF_IF2_dom3"/>
</dbReference>